<dbReference type="OrthoDB" id="9805029at2"/>
<evidence type="ECO:0000256" key="4">
    <source>
        <dbReference type="ARBA" id="ARBA00022737"/>
    </source>
</evidence>
<comment type="caution">
    <text evidence="9">The sequence shown here is derived from an EMBL/GenBank/DDBJ whole genome shotgun (WGS) entry which is preliminary data.</text>
</comment>
<dbReference type="CDD" id="cd03216">
    <property type="entry name" value="ABC_Carb_Monos_I"/>
    <property type="match status" value="1"/>
</dbReference>
<accession>A0A0L8BIH3</accession>
<keyword evidence="7" id="KW-0472">Membrane</keyword>
<evidence type="ECO:0000256" key="7">
    <source>
        <dbReference type="ARBA" id="ARBA00023136"/>
    </source>
</evidence>
<dbReference type="InterPro" id="IPR027417">
    <property type="entry name" value="P-loop_NTPase"/>
</dbReference>
<dbReference type="PROSITE" id="PS00211">
    <property type="entry name" value="ABC_TRANSPORTER_1"/>
    <property type="match status" value="1"/>
</dbReference>
<comment type="similarity">
    <text evidence="1">Belongs to the ABC transporter superfamily.</text>
</comment>
<dbReference type="InterPro" id="IPR017871">
    <property type="entry name" value="ABC_transporter-like_CS"/>
</dbReference>
<gene>
    <name evidence="9" type="ORF">AC244_27325</name>
</gene>
<organism evidence="9 10">
    <name type="scientific">Ensifer adhaerens</name>
    <name type="common">Sinorhizobium morelense</name>
    <dbReference type="NCBI Taxonomy" id="106592"/>
    <lineage>
        <taxon>Bacteria</taxon>
        <taxon>Pseudomonadati</taxon>
        <taxon>Pseudomonadota</taxon>
        <taxon>Alphaproteobacteria</taxon>
        <taxon>Hyphomicrobiales</taxon>
        <taxon>Rhizobiaceae</taxon>
        <taxon>Sinorhizobium/Ensifer group</taxon>
        <taxon>Ensifer</taxon>
    </lineage>
</organism>
<dbReference type="PANTHER" id="PTHR43790:SF9">
    <property type="entry name" value="GALACTOFURANOSE TRANSPORTER ATP-BINDING PROTEIN YTFR"/>
    <property type="match status" value="1"/>
</dbReference>
<dbReference type="GO" id="GO:0016887">
    <property type="term" value="F:ATP hydrolysis activity"/>
    <property type="evidence" value="ECO:0007669"/>
    <property type="project" value="InterPro"/>
</dbReference>
<evidence type="ECO:0000256" key="2">
    <source>
        <dbReference type="ARBA" id="ARBA00022448"/>
    </source>
</evidence>
<sequence length="499" mass="54060">MTLPVAATRGVWKSFQASPALRDVSIDFKPGSVHVLFGENGAGKSTLIGLLSGVHQPDKGQILIGGEATTISSPREARELGVSTVFQDPALIPQLTVCENLTLGREPLKRGFLQRRRQTAIAVEALERIGSRISVSALASDLSRADQQVVEIARALQGSARLLILDEPTATLTEEETERLFAILERLRADGIAMIYITHRMGEIRRIGDEVSILRDGALVRTTRVADVSDRELVELMTGRRVDAIFPEVPHRPRDGGLEFRGVSGGSIEDITFHVKRGEIVGLTGLVGSGKGEVGKLCFGLSKTQSGEILIDGSDVGPASPEKRLKRGIIYYPGDRKRDGLIGVRSARENVTLSSLDEWQNWGFLNRASEKKAASDILAKLHLRPANPDALPTTFSGGNQQKIVLGRGFTRSYAVHVFDEPTAGVDVGARAEIYDAIMKLAESGAAVLVISSDLPEIVNLSHRAYVVAHGQIVGEFSGEELSEKTLLPFFFHEPTRAVI</sequence>
<evidence type="ECO:0000313" key="9">
    <source>
        <dbReference type="EMBL" id="KOF14354.1"/>
    </source>
</evidence>
<dbReference type="InterPro" id="IPR003593">
    <property type="entry name" value="AAA+_ATPase"/>
</dbReference>
<proteinExistence type="inferred from homology"/>
<dbReference type="CDD" id="cd03215">
    <property type="entry name" value="ABC_Carb_Monos_II"/>
    <property type="match status" value="1"/>
</dbReference>
<dbReference type="EMBL" id="LGAP01000027">
    <property type="protein sequence ID" value="KOF14354.1"/>
    <property type="molecule type" value="Genomic_DNA"/>
</dbReference>
<keyword evidence="5" id="KW-0547">Nucleotide-binding</keyword>
<keyword evidence="2" id="KW-0813">Transport</keyword>
<evidence type="ECO:0000256" key="6">
    <source>
        <dbReference type="ARBA" id="ARBA00022840"/>
    </source>
</evidence>
<dbReference type="Gene3D" id="3.40.50.300">
    <property type="entry name" value="P-loop containing nucleotide triphosphate hydrolases"/>
    <property type="match status" value="2"/>
</dbReference>
<dbReference type="AlphaFoldDB" id="A0A0L8BIH3"/>
<feature type="domain" description="ABC transporter" evidence="8">
    <location>
        <begin position="253"/>
        <end position="494"/>
    </location>
</feature>
<dbReference type="Pfam" id="PF00005">
    <property type="entry name" value="ABC_tran"/>
    <property type="match status" value="2"/>
</dbReference>
<evidence type="ECO:0000256" key="1">
    <source>
        <dbReference type="ARBA" id="ARBA00005417"/>
    </source>
</evidence>
<dbReference type="GO" id="GO:0005524">
    <property type="term" value="F:ATP binding"/>
    <property type="evidence" value="ECO:0007669"/>
    <property type="project" value="UniProtKB-KW"/>
</dbReference>
<dbReference type="PATRIC" id="fig|106592.7.peg.4255"/>
<dbReference type="InterPro" id="IPR050107">
    <property type="entry name" value="ABC_carbohydrate_import_ATPase"/>
</dbReference>
<dbReference type="SUPFAM" id="SSF52540">
    <property type="entry name" value="P-loop containing nucleoside triphosphate hydrolases"/>
    <property type="match status" value="2"/>
</dbReference>
<keyword evidence="6" id="KW-0067">ATP-binding</keyword>
<reference evidence="10" key="1">
    <citation type="submission" date="2015-07" db="EMBL/GenBank/DDBJ databases">
        <title>Whole genome sequence of an Ensifer adhaerens strain isolated from a cave pool in the Wind Cave National Park.</title>
        <authorList>
            <person name="Eng W.W.H."/>
            <person name="Gan H.M."/>
            <person name="Barton H.A."/>
            <person name="Savka M.A."/>
        </authorList>
    </citation>
    <scope>NUCLEOTIDE SEQUENCE [LARGE SCALE GENOMIC DNA]</scope>
    <source>
        <strain evidence="10">SD006</strain>
    </source>
</reference>
<dbReference type="PANTHER" id="PTHR43790">
    <property type="entry name" value="CARBOHYDRATE TRANSPORT ATP-BINDING PROTEIN MG119-RELATED"/>
    <property type="match status" value="1"/>
</dbReference>
<evidence type="ECO:0000313" key="10">
    <source>
        <dbReference type="Proteomes" id="UP000037425"/>
    </source>
</evidence>
<keyword evidence="4" id="KW-0677">Repeat</keyword>
<name>A0A0L8BIH3_ENSAD</name>
<dbReference type="Proteomes" id="UP000037425">
    <property type="component" value="Unassembled WGS sequence"/>
</dbReference>
<keyword evidence="3" id="KW-0762">Sugar transport</keyword>
<dbReference type="PROSITE" id="PS50893">
    <property type="entry name" value="ABC_TRANSPORTER_2"/>
    <property type="match status" value="2"/>
</dbReference>
<dbReference type="InterPro" id="IPR003439">
    <property type="entry name" value="ABC_transporter-like_ATP-bd"/>
</dbReference>
<evidence type="ECO:0000256" key="3">
    <source>
        <dbReference type="ARBA" id="ARBA00022597"/>
    </source>
</evidence>
<feature type="domain" description="ABC transporter" evidence="8">
    <location>
        <begin position="6"/>
        <end position="241"/>
    </location>
</feature>
<evidence type="ECO:0000256" key="5">
    <source>
        <dbReference type="ARBA" id="ARBA00022741"/>
    </source>
</evidence>
<evidence type="ECO:0000259" key="8">
    <source>
        <dbReference type="PROSITE" id="PS50893"/>
    </source>
</evidence>
<dbReference type="SMART" id="SM00382">
    <property type="entry name" value="AAA"/>
    <property type="match status" value="2"/>
</dbReference>
<protein>
    <recommendedName>
        <fullName evidence="8">ABC transporter domain-containing protein</fullName>
    </recommendedName>
</protein>